<dbReference type="PANTHER" id="PTHR34064">
    <property type="entry name" value="OS04G0672300 PROTEIN"/>
    <property type="match status" value="1"/>
</dbReference>
<dbReference type="Proteomes" id="UP000327013">
    <property type="component" value="Chromosome 1"/>
</dbReference>
<feature type="transmembrane region" description="Helical" evidence="1">
    <location>
        <begin position="231"/>
        <end position="251"/>
    </location>
</feature>
<keyword evidence="1" id="KW-0472">Membrane</keyword>
<dbReference type="AlphaFoldDB" id="A0A5N6QFI4"/>
<dbReference type="PANTHER" id="PTHR34064:SF5">
    <property type="entry name" value="PROTEIN, PUTATIVE-RELATED"/>
    <property type="match status" value="1"/>
</dbReference>
<gene>
    <name evidence="2" type="ORF">FH972_002656</name>
</gene>
<sequence>MAANQFEEGKQNIQGILDGSGSVPVSCPCFKLLKPSFDEVNQNCSIDILPILLEEASFPERLNCPSHSSHGQDVYSISVLSGEGNSPQCASELAFLSFLEVANPSKNQMCLDAQLNCQNCIDLKMKSVDAIPPCIVDISIEKEYSKKPESTDEAVESLKGEGVLTHLQKVLWRQASLKIGGKLMQLLTNYGTSRDKSVTERAHDTPNNRWRRYKRSASFDSRKISFDSRKIVLLFSILSSLGTLVLIYLTLRVRQSSDGYVHV</sequence>
<evidence type="ECO:0000313" key="3">
    <source>
        <dbReference type="Proteomes" id="UP000327013"/>
    </source>
</evidence>
<accession>A0A5N6QFI4</accession>
<evidence type="ECO:0000313" key="2">
    <source>
        <dbReference type="EMBL" id="KAE7998078.1"/>
    </source>
</evidence>
<keyword evidence="1" id="KW-0812">Transmembrane</keyword>
<dbReference type="OrthoDB" id="1911818at2759"/>
<proteinExistence type="predicted"/>
<organism evidence="2 3">
    <name type="scientific">Carpinus fangiana</name>
    <dbReference type="NCBI Taxonomy" id="176857"/>
    <lineage>
        <taxon>Eukaryota</taxon>
        <taxon>Viridiplantae</taxon>
        <taxon>Streptophyta</taxon>
        <taxon>Embryophyta</taxon>
        <taxon>Tracheophyta</taxon>
        <taxon>Spermatophyta</taxon>
        <taxon>Magnoliopsida</taxon>
        <taxon>eudicotyledons</taxon>
        <taxon>Gunneridae</taxon>
        <taxon>Pentapetalae</taxon>
        <taxon>rosids</taxon>
        <taxon>fabids</taxon>
        <taxon>Fagales</taxon>
        <taxon>Betulaceae</taxon>
        <taxon>Carpinus</taxon>
    </lineage>
</organism>
<keyword evidence="1" id="KW-1133">Transmembrane helix</keyword>
<evidence type="ECO:0000256" key="1">
    <source>
        <dbReference type="SAM" id="Phobius"/>
    </source>
</evidence>
<protein>
    <submittedName>
        <fullName evidence="2">Uncharacterized protein</fullName>
    </submittedName>
</protein>
<reference evidence="2 3" key="1">
    <citation type="submission" date="2019-06" db="EMBL/GenBank/DDBJ databases">
        <title>A chromosomal-level reference genome of Carpinus fangiana (Coryloideae, Betulaceae).</title>
        <authorList>
            <person name="Yang X."/>
            <person name="Wang Z."/>
            <person name="Zhang L."/>
            <person name="Hao G."/>
            <person name="Liu J."/>
            <person name="Yang Y."/>
        </authorList>
    </citation>
    <scope>NUCLEOTIDE SEQUENCE [LARGE SCALE GENOMIC DNA]</scope>
    <source>
        <strain evidence="2">Cfa_2016G</strain>
        <tissue evidence="2">Leaf</tissue>
    </source>
</reference>
<keyword evidence="3" id="KW-1185">Reference proteome</keyword>
<name>A0A5N6QFI4_9ROSI</name>
<dbReference type="EMBL" id="CM017321">
    <property type="protein sequence ID" value="KAE7998078.1"/>
    <property type="molecule type" value="Genomic_DNA"/>
</dbReference>